<dbReference type="Pfam" id="PF00651">
    <property type="entry name" value="BTB"/>
    <property type="match status" value="1"/>
</dbReference>
<dbReference type="InterPro" id="IPR011333">
    <property type="entry name" value="SKP1/BTB/POZ_sf"/>
</dbReference>
<protein>
    <recommendedName>
        <fullName evidence="1">BTB domain-containing protein</fullName>
    </recommendedName>
</protein>
<name>A0A8H5F223_9AGAR</name>
<evidence type="ECO:0000313" key="3">
    <source>
        <dbReference type="Proteomes" id="UP000567179"/>
    </source>
</evidence>
<evidence type="ECO:0000259" key="1">
    <source>
        <dbReference type="PROSITE" id="PS50097"/>
    </source>
</evidence>
<dbReference type="PROSITE" id="PS50097">
    <property type="entry name" value="BTB"/>
    <property type="match status" value="1"/>
</dbReference>
<reference evidence="2 3" key="1">
    <citation type="journal article" date="2020" name="ISME J.">
        <title>Uncovering the hidden diversity of litter-decomposition mechanisms in mushroom-forming fungi.</title>
        <authorList>
            <person name="Floudas D."/>
            <person name="Bentzer J."/>
            <person name="Ahren D."/>
            <person name="Johansson T."/>
            <person name="Persson P."/>
            <person name="Tunlid A."/>
        </authorList>
    </citation>
    <scope>NUCLEOTIDE SEQUENCE [LARGE SCALE GENOMIC DNA]</scope>
    <source>
        <strain evidence="2 3">CBS 101986</strain>
    </source>
</reference>
<evidence type="ECO:0000313" key="2">
    <source>
        <dbReference type="EMBL" id="KAF5320980.1"/>
    </source>
</evidence>
<accession>A0A8H5F223</accession>
<dbReference type="AlphaFoldDB" id="A0A8H5F223"/>
<dbReference type="InterPro" id="IPR000210">
    <property type="entry name" value="BTB/POZ_dom"/>
</dbReference>
<dbReference type="EMBL" id="JAACJJ010000028">
    <property type="protein sequence ID" value="KAF5320980.1"/>
    <property type="molecule type" value="Genomic_DNA"/>
</dbReference>
<organism evidence="2 3">
    <name type="scientific">Psilocybe cf. subviscida</name>
    <dbReference type="NCBI Taxonomy" id="2480587"/>
    <lineage>
        <taxon>Eukaryota</taxon>
        <taxon>Fungi</taxon>
        <taxon>Dikarya</taxon>
        <taxon>Basidiomycota</taxon>
        <taxon>Agaricomycotina</taxon>
        <taxon>Agaricomycetes</taxon>
        <taxon>Agaricomycetidae</taxon>
        <taxon>Agaricales</taxon>
        <taxon>Agaricineae</taxon>
        <taxon>Strophariaceae</taxon>
        <taxon>Psilocybe</taxon>
    </lineage>
</organism>
<proteinExistence type="predicted"/>
<feature type="domain" description="BTB" evidence="1">
    <location>
        <begin position="28"/>
        <end position="103"/>
    </location>
</feature>
<gene>
    <name evidence="2" type="ORF">D9619_001579</name>
</gene>
<dbReference type="SUPFAM" id="SSF54695">
    <property type="entry name" value="POZ domain"/>
    <property type="match status" value="1"/>
</dbReference>
<dbReference type="CDD" id="cd18186">
    <property type="entry name" value="BTB_POZ_ZBTB_KLHL-like"/>
    <property type="match status" value="1"/>
</dbReference>
<sequence>MVMSCSVVRVHGLGGRPQRHPRFYFPDGNVVFLVEDVLFNVHRYFFQRDSPVFSAMFSLPKPEADERPEGEDDEKPIVLSNISKKDFERLLVILYPINFHIPEISSIDEWTSVLSLSTQWEINSVRHLAIGRLSKLSISSSDRVALGKRYDVPEWLADGYCELCLRDDPLTLLEGHAIGLEDVIEISNLRTLVRYASNLKRHPDTIRGMVKEKFRIELPMRTV</sequence>
<dbReference type="SMART" id="SM00225">
    <property type="entry name" value="BTB"/>
    <property type="match status" value="1"/>
</dbReference>
<dbReference type="OrthoDB" id="2367075at2759"/>
<keyword evidence="3" id="KW-1185">Reference proteome</keyword>
<dbReference type="Gene3D" id="3.30.710.10">
    <property type="entry name" value="Potassium Channel Kv1.1, Chain A"/>
    <property type="match status" value="1"/>
</dbReference>
<dbReference type="Proteomes" id="UP000567179">
    <property type="component" value="Unassembled WGS sequence"/>
</dbReference>
<comment type="caution">
    <text evidence="2">The sequence shown here is derived from an EMBL/GenBank/DDBJ whole genome shotgun (WGS) entry which is preliminary data.</text>
</comment>